<evidence type="ECO:0000256" key="1">
    <source>
        <dbReference type="ARBA" id="ARBA00010690"/>
    </source>
</evidence>
<evidence type="ECO:0000256" key="2">
    <source>
        <dbReference type="SAM" id="MobiDB-lite"/>
    </source>
</evidence>
<comment type="similarity">
    <text evidence="1">Belongs to the type III secretion exporter family.</text>
</comment>
<dbReference type="PANTHER" id="PTHR30531:SF12">
    <property type="entry name" value="FLAGELLAR BIOSYNTHETIC PROTEIN FLHB"/>
    <property type="match status" value="1"/>
</dbReference>
<protein>
    <submittedName>
        <fullName evidence="4">Putative translocation protein y4yO</fullName>
    </submittedName>
</protein>
<keyword evidence="3" id="KW-1133">Transmembrane helix</keyword>
<dbReference type="PRINTS" id="PR00950">
    <property type="entry name" value="TYPE3IMSPROT"/>
</dbReference>
<dbReference type="AlphaFoldDB" id="A0A090DF92"/>
<feature type="transmembrane region" description="Helical" evidence="3">
    <location>
        <begin position="188"/>
        <end position="207"/>
    </location>
</feature>
<feature type="transmembrane region" description="Helical" evidence="3">
    <location>
        <begin position="68"/>
        <end position="86"/>
    </location>
</feature>
<dbReference type="GO" id="GO:0005886">
    <property type="term" value="C:plasma membrane"/>
    <property type="evidence" value="ECO:0007669"/>
    <property type="project" value="TreeGrafter"/>
</dbReference>
<dbReference type="EMBL" id="CCMZ01000007">
    <property type="protein sequence ID" value="CDX14340.1"/>
    <property type="molecule type" value="Genomic_DNA"/>
</dbReference>
<dbReference type="GO" id="GO:0009306">
    <property type="term" value="P:protein secretion"/>
    <property type="evidence" value="ECO:0007669"/>
    <property type="project" value="InterPro"/>
</dbReference>
<sequence>MSTSEEKKHPGTHKKLSEARKKGQIARNTDFVRAVGTCAGLGYLWLRASAIEDKCIEAVLLTDKLQNLPFNIAVGQALILLTELTVTTVGPLLGTVAAAAVSAAFISNGGLLFSFEPMAPKLEKINPFQGFKRIVTMRSLTDLGKALVKLLVLGAIFLFAILGMWKTMIYLPVCGISCLGFVFTEVKLLVGIGAGALLVGGLIDLLLQRWLFLRDMRMTETEVKRERKEQEGTPELKREQRRLRQEMAGEPPLGVKSATLILRGRAILVGLRYVRGETGVPVLVCRGEGEAVSPIFEAAQALRLSIVDDDGLARQLIQTTKLGKPVPMQYFEPVARALHAAGLV</sequence>
<organism evidence="4 5">
    <name type="scientific">Mesorhizobium plurifarium</name>
    <dbReference type="NCBI Taxonomy" id="69974"/>
    <lineage>
        <taxon>Bacteria</taxon>
        <taxon>Pseudomonadati</taxon>
        <taxon>Pseudomonadota</taxon>
        <taxon>Alphaproteobacteria</taxon>
        <taxon>Hyphomicrobiales</taxon>
        <taxon>Phyllobacteriaceae</taxon>
        <taxon>Mesorhizobium</taxon>
    </lineage>
</organism>
<proteinExistence type="inferred from homology"/>
<evidence type="ECO:0000256" key="3">
    <source>
        <dbReference type="SAM" id="Phobius"/>
    </source>
</evidence>
<dbReference type="InterPro" id="IPR029025">
    <property type="entry name" value="T3SS_substrate_exporter_C"/>
</dbReference>
<dbReference type="SUPFAM" id="SSF160544">
    <property type="entry name" value="EscU C-terminal domain-like"/>
    <property type="match status" value="1"/>
</dbReference>
<reference evidence="5" key="1">
    <citation type="submission" date="2014-08" db="EMBL/GenBank/DDBJ databases">
        <authorList>
            <person name="Moulin L."/>
        </authorList>
    </citation>
    <scope>NUCLEOTIDE SEQUENCE [LARGE SCALE GENOMIC DNA]</scope>
</reference>
<dbReference type="Gene3D" id="3.40.1690.10">
    <property type="entry name" value="secretion proteins EscU"/>
    <property type="match status" value="1"/>
</dbReference>
<feature type="transmembrane region" description="Helical" evidence="3">
    <location>
        <begin position="146"/>
        <end position="168"/>
    </location>
</feature>
<gene>
    <name evidence="4" type="ORF">MPL3356_150316</name>
</gene>
<accession>A0A090DF92</accession>
<evidence type="ECO:0000313" key="5">
    <source>
        <dbReference type="Proteomes" id="UP000045285"/>
    </source>
</evidence>
<dbReference type="InterPro" id="IPR006135">
    <property type="entry name" value="T3SS_substrate_exporter"/>
</dbReference>
<name>A0A090DF92_MESPL</name>
<dbReference type="PANTHER" id="PTHR30531">
    <property type="entry name" value="FLAGELLAR BIOSYNTHETIC PROTEIN FLHB"/>
    <property type="match status" value="1"/>
</dbReference>
<keyword evidence="3" id="KW-0812">Transmembrane</keyword>
<feature type="compositionally biased region" description="Basic and acidic residues" evidence="2">
    <location>
        <begin position="1"/>
        <end position="21"/>
    </location>
</feature>
<dbReference type="STRING" id="69974.MPLDJ20_20098"/>
<keyword evidence="5" id="KW-1185">Reference proteome</keyword>
<evidence type="ECO:0000313" key="4">
    <source>
        <dbReference type="EMBL" id="CDX14340.1"/>
    </source>
</evidence>
<feature type="transmembrane region" description="Helical" evidence="3">
    <location>
        <begin position="92"/>
        <end position="115"/>
    </location>
</feature>
<feature type="region of interest" description="Disordered" evidence="2">
    <location>
        <begin position="1"/>
        <end position="22"/>
    </location>
</feature>
<keyword evidence="3" id="KW-0472">Membrane</keyword>
<dbReference type="Pfam" id="PF01312">
    <property type="entry name" value="Bac_export_2"/>
    <property type="match status" value="1"/>
</dbReference>
<dbReference type="Proteomes" id="UP000045285">
    <property type="component" value="Unassembled WGS sequence"/>
</dbReference>